<dbReference type="PANTHER" id="PTHR13520">
    <property type="entry name" value="RAD50-INTERACTING PROTEIN 1 RINT-1"/>
    <property type="match status" value="1"/>
</dbReference>
<reference evidence="1 2" key="1">
    <citation type="submission" date="2014-04" db="EMBL/GenBank/DDBJ databases">
        <authorList>
            <consortium name="DOE Joint Genome Institute"/>
            <person name="Kuo A."/>
            <person name="Kohler A."/>
            <person name="Costa M.D."/>
            <person name="Nagy L.G."/>
            <person name="Floudas D."/>
            <person name="Copeland A."/>
            <person name="Barry K.W."/>
            <person name="Cichocki N."/>
            <person name="Veneault-Fourrey C."/>
            <person name="LaButti K."/>
            <person name="Lindquist E.A."/>
            <person name="Lipzen A."/>
            <person name="Lundell T."/>
            <person name="Morin E."/>
            <person name="Murat C."/>
            <person name="Sun H."/>
            <person name="Tunlid A."/>
            <person name="Henrissat B."/>
            <person name="Grigoriev I.V."/>
            <person name="Hibbett D.S."/>
            <person name="Martin F."/>
            <person name="Nordberg H.P."/>
            <person name="Cantor M.N."/>
            <person name="Hua S.X."/>
        </authorList>
    </citation>
    <scope>NUCLEOTIDE SEQUENCE [LARGE SCALE GENOMIC DNA]</scope>
    <source>
        <strain evidence="1 2">441</strain>
    </source>
</reference>
<organism evidence="1 2">
    <name type="scientific">Pisolithus microcarpus 441</name>
    <dbReference type="NCBI Taxonomy" id="765257"/>
    <lineage>
        <taxon>Eukaryota</taxon>
        <taxon>Fungi</taxon>
        <taxon>Dikarya</taxon>
        <taxon>Basidiomycota</taxon>
        <taxon>Agaricomycotina</taxon>
        <taxon>Agaricomycetes</taxon>
        <taxon>Agaricomycetidae</taxon>
        <taxon>Boletales</taxon>
        <taxon>Sclerodermatineae</taxon>
        <taxon>Pisolithaceae</taxon>
        <taxon>Pisolithus</taxon>
    </lineage>
</organism>
<dbReference type="GO" id="GO:0006888">
    <property type="term" value="P:endoplasmic reticulum to Golgi vesicle-mediated transport"/>
    <property type="evidence" value="ECO:0007669"/>
    <property type="project" value="InterPro"/>
</dbReference>
<dbReference type="Gene3D" id="1.20.58.670">
    <property type="entry name" value="Dsl1p vesicle tethering complex, Tip20p subunit, domain D"/>
    <property type="match status" value="1"/>
</dbReference>
<dbReference type="STRING" id="765257.A0A0C9ZWH7"/>
<dbReference type="Proteomes" id="UP000054018">
    <property type="component" value="Unassembled WGS sequence"/>
</dbReference>
<dbReference type="GO" id="GO:0060628">
    <property type="term" value="P:regulation of ER to Golgi vesicle-mediated transport"/>
    <property type="evidence" value="ECO:0007669"/>
    <property type="project" value="TreeGrafter"/>
</dbReference>
<dbReference type="GO" id="GO:0006890">
    <property type="term" value="P:retrograde vesicle-mediated transport, Golgi to endoplasmic reticulum"/>
    <property type="evidence" value="ECO:0007669"/>
    <property type="project" value="InterPro"/>
</dbReference>
<dbReference type="PANTHER" id="PTHR13520:SF0">
    <property type="entry name" value="RAD50-INTERACTING PROTEIN 1"/>
    <property type="match status" value="1"/>
</dbReference>
<gene>
    <name evidence="1" type="ORF">PISMIDRAFT_261729</name>
</gene>
<dbReference type="InterPro" id="IPR007528">
    <property type="entry name" value="RINT1_Tip20"/>
</dbReference>
<dbReference type="EMBL" id="KN833701">
    <property type="protein sequence ID" value="KIK26552.1"/>
    <property type="molecule type" value="Genomic_DNA"/>
</dbReference>
<dbReference type="HOGENOM" id="CLU_015529_0_0_1"/>
<dbReference type="InterPro" id="IPR042042">
    <property type="entry name" value="Tip20p_domB"/>
</dbReference>
<dbReference type="GO" id="GO:0070939">
    <property type="term" value="C:Dsl1/NZR complex"/>
    <property type="evidence" value="ECO:0007669"/>
    <property type="project" value="InterPro"/>
</dbReference>
<dbReference type="OrthoDB" id="407410at2759"/>
<name>A0A0C9ZWH7_9AGAM</name>
<evidence type="ECO:0000313" key="2">
    <source>
        <dbReference type="Proteomes" id="UP000054018"/>
    </source>
</evidence>
<reference evidence="2" key="2">
    <citation type="submission" date="2015-01" db="EMBL/GenBank/DDBJ databases">
        <title>Evolutionary Origins and Diversification of the Mycorrhizal Mutualists.</title>
        <authorList>
            <consortium name="DOE Joint Genome Institute"/>
            <consortium name="Mycorrhizal Genomics Consortium"/>
            <person name="Kohler A."/>
            <person name="Kuo A."/>
            <person name="Nagy L.G."/>
            <person name="Floudas D."/>
            <person name="Copeland A."/>
            <person name="Barry K.W."/>
            <person name="Cichocki N."/>
            <person name="Veneault-Fourrey C."/>
            <person name="LaButti K."/>
            <person name="Lindquist E.A."/>
            <person name="Lipzen A."/>
            <person name="Lundell T."/>
            <person name="Morin E."/>
            <person name="Murat C."/>
            <person name="Riley R."/>
            <person name="Ohm R."/>
            <person name="Sun H."/>
            <person name="Tunlid A."/>
            <person name="Henrissat B."/>
            <person name="Grigoriev I.V."/>
            <person name="Hibbett D.S."/>
            <person name="Martin F."/>
        </authorList>
    </citation>
    <scope>NUCLEOTIDE SEQUENCE [LARGE SCALE GENOMIC DNA]</scope>
    <source>
        <strain evidence="2">441</strain>
    </source>
</reference>
<dbReference type="Gene3D" id="1.20.58.1420">
    <property type="entry name" value="Dsl1p vesicle tethering complex, Tip20p subunit, domain B"/>
    <property type="match status" value="1"/>
</dbReference>
<dbReference type="InterPro" id="IPR042044">
    <property type="entry name" value="EXOC6PINT-1/Sec15/Tip20_C_dom2"/>
</dbReference>
<accession>A0A0C9ZWH7</accession>
<proteinExistence type="predicted"/>
<keyword evidence="2" id="KW-1185">Reference proteome</keyword>
<dbReference type="Pfam" id="PF04437">
    <property type="entry name" value="RINT1_TIP1"/>
    <property type="match status" value="1"/>
</dbReference>
<dbReference type="AlphaFoldDB" id="A0A0C9ZWH7"/>
<protein>
    <submittedName>
        <fullName evidence="1">Uncharacterized protein</fullName>
    </submittedName>
</protein>
<evidence type="ECO:0000313" key="1">
    <source>
        <dbReference type="EMBL" id="KIK26552.1"/>
    </source>
</evidence>
<dbReference type="PROSITE" id="PS51386">
    <property type="entry name" value="RINT1_TIP20"/>
    <property type="match status" value="1"/>
</dbReference>
<sequence>MSAQTLHQLQDPPSTSLAHKAAVETLNVNFADAAHLGDLERVLRDTSARQAATKQQLLESERALEAFITKTRVEAITLLENARDLASQRDGIEDDLAYLSHCLVSSLSPATEDNVATLLEDIEAMHRTLKELQSVRSYVAVVQSGLTLSEAAASQLRSRSSPLSAASVSEFATLQSFTTDVARTCRSMEDLGSSHGSLRLLSFLEKLSEKTWADMKIILSATLVSAAESVNWPMAVDFTAASEEVRSKFQSAFLDLLQLQEIGQPLRSPNEDENLYPLQALVHPVALRFKYHFDGERETNRPDKPEWYFTHVANVAHDHRPFMEGTVQRLLTGTKFQNVNAWHQYVKLLLGILERKVKRSVPQLLGRPALLAHTIYQSLLFDSSLRELGYEFDQVEGKKDGEAEKGGISRIILDENEWFDAWIEGEKKFADDQYHEIISATDAWVIVDDHSADVKGITCLDESDIKATNSARRVRALVEQITDRYTPLPSFRQRTQFLIRVQVPVLENYHSRISSSLDAFETLSSALVRAVPGALAVDTAKTDSKRLTGGVEGSQRLCKALLSARYVENAMRAWGEETFFLELWAEINRRAYLRAGVSAHHSLPEPNAWPQSMQGTPEGTIFEELMTQYANLVSRAEDMLIHQICGECETSLKGHFNSLASLLDSAEGTAVNIMIPPTLLPSVALLSSHLTYLRSTLPSSTVTHLYRRIASHISEHVLQREVLFRPGLGRTSTGRHGFTRPQAYTIQAECELWVETCQLALNTSHARAEKPWSRLLAAGRLLAAEVQGHEQAFHMFSSESWWEADEDEDVWEDALDDVTGLGSGGLRKDEVKIILRLRDIDIPVGARR</sequence>